<dbReference type="Proteomes" id="UP000234881">
    <property type="component" value="Unassembled WGS sequence"/>
</dbReference>
<comment type="caution">
    <text evidence="2">The sequence shown here is derived from an EMBL/GenBank/DDBJ whole genome shotgun (WGS) entry which is preliminary data.</text>
</comment>
<gene>
    <name evidence="2" type="ORF">C0081_10375</name>
</gene>
<dbReference type="InterPro" id="IPR025161">
    <property type="entry name" value="IS402-like_dom"/>
</dbReference>
<keyword evidence="3" id="KW-1185">Reference proteome</keyword>
<evidence type="ECO:0000259" key="1">
    <source>
        <dbReference type="Pfam" id="PF13340"/>
    </source>
</evidence>
<protein>
    <recommendedName>
        <fullName evidence="1">Insertion element IS402-like domain-containing protein</fullName>
    </recommendedName>
</protein>
<proteinExistence type="predicted"/>
<dbReference type="Pfam" id="PF13340">
    <property type="entry name" value="DUF4096"/>
    <property type="match status" value="1"/>
</dbReference>
<evidence type="ECO:0000313" key="2">
    <source>
        <dbReference type="EMBL" id="PLW77685.1"/>
    </source>
</evidence>
<organism evidence="2 3">
    <name type="scientific">Cohaesibacter celericrescens</name>
    <dbReference type="NCBI Taxonomy" id="2067669"/>
    <lineage>
        <taxon>Bacteria</taxon>
        <taxon>Pseudomonadati</taxon>
        <taxon>Pseudomonadota</taxon>
        <taxon>Alphaproteobacteria</taxon>
        <taxon>Hyphomicrobiales</taxon>
        <taxon>Cohaesibacteraceae</taxon>
    </lineage>
</organism>
<accession>A0A2N5XT91</accession>
<dbReference type="PANTHER" id="PTHR30007:SF0">
    <property type="entry name" value="TRANSPOSASE"/>
    <property type="match status" value="1"/>
</dbReference>
<reference evidence="2 3" key="1">
    <citation type="submission" date="2018-01" db="EMBL/GenBank/DDBJ databases">
        <title>The draft genome sequence of Cohaesibacter sp. H1304.</title>
        <authorList>
            <person name="Wang N.-N."/>
            <person name="Du Z.-J."/>
        </authorList>
    </citation>
    <scope>NUCLEOTIDE SEQUENCE [LARGE SCALE GENOMIC DNA]</scope>
    <source>
        <strain evidence="2 3">H1304</strain>
    </source>
</reference>
<dbReference type="AlphaFoldDB" id="A0A2N5XT91"/>
<name>A0A2N5XT91_9HYPH</name>
<dbReference type="OrthoDB" id="9798237at2"/>
<dbReference type="PANTHER" id="PTHR30007">
    <property type="entry name" value="PHP DOMAIN PROTEIN"/>
    <property type="match status" value="1"/>
</dbReference>
<sequence length="140" mass="16047">MEGHMPWDDIARVQYNRDKLRYPTDLTDKEWEVIAPFLPPARSGGRPRTTNMRDVIDAILYVGGSGCQWRMLPKDFPPVSTVRGYFYAWRNAGFWARINHLLVMGCRELEGREVSPTAGVIDIQPKPSGSRVSWVNLKKN</sequence>
<dbReference type="EMBL" id="PKUQ01000016">
    <property type="protein sequence ID" value="PLW77685.1"/>
    <property type="molecule type" value="Genomic_DNA"/>
</dbReference>
<feature type="domain" description="Insertion element IS402-like" evidence="1">
    <location>
        <begin position="26"/>
        <end position="98"/>
    </location>
</feature>
<evidence type="ECO:0000313" key="3">
    <source>
        <dbReference type="Proteomes" id="UP000234881"/>
    </source>
</evidence>